<accession>E1SVJ7</accession>
<name>E1SVJ7_FERBD</name>
<dbReference type="InterPro" id="IPR009875">
    <property type="entry name" value="PilZ_domain"/>
</dbReference>
<feature type="domain" description="PilZ" evidence="4">
    <location>
        <begin position="115"/>
        <end position="204"/>
    </location>
</feature>
<proteinExistence type="predicted"/>
<evidence type="ECO:0000259" key="5">
    <source>
        <dbReference type="Pfam" id="PF12945"/>
    </source>
</evidence>
<dbReference type="HOGENOM" id="CLU_103295_0_0_6"/>
<evidence type="ECO:0000313" key="7">
    <source>
        <dbReference type="Proteomes" id="UP000006683"/>
    </source>
</evidence>
<keyword evidence="1" id="KW-0973">c-di-GMP</keyword>
<dbReference type="STRING" id="550540.Fbal_1134"/>
<dbReference type="RefSeq" id="WP_013344649.1">
    <property type="nucleotide sequence ID" value="NC_014541.1"/>
</dbReference>
<feature type="domain" description="Type III secretion system flagellar brake protein YcgR PilZN" evidence="5">
    <location>
        <begin position="25"/>
        <end position="107"/>
    </location>
</feature>
<dbReference type="Pfam" id="PF12945">
    <property type="entry name" value="PilZNR"/>
    <property type="match status" value="1"/>
</dbReference>
<dbReference type="eggNOG" id="COG5581">
    <property type="taxonomic scope" value="Bacteria"/>
</dbReference>
<dbReference type="GeneID" id="67181369"/>
<organism evidence="6 7">
    <name type="scientific">Ferrimonas balearica (strain DSM 9799 / CCM 4581 / KCTC 23876 / PAT)</name>
    <dbReference type="NCBI Taxonomy" id="550540"/>
    <lineage>
        <taxon>Bacteria</taxon>
        <taxon>Pseudomonadati</taxon>
        <taxon>Pseudomonadota</taxon>
        <taxon>Gammaproteobacteria</taxon>
        <taxon>Alteromonadales</taxon>
        <taxon>Ferrimonadaceae</taxon>
        <taxon>Ferrimonas</taxon>
    </lineage>
</organism>
<dbReference type="OrthoDB" id="5761885at2"/>
<evidence type="ECO:0000313" key="6">
    <source>
        <dbReference type="EMBL" id="ADN75343.1"/>
    </source>
</evidence>
<dbReference type="GO" id="GO:0035438">
    <property type="term" value="F:cyclic-di-GMP binding"/>
    <property type="evidence" value="ECO:0007669"/>
    <property type="project" value="InterPro"/>
</dbReference>
<dbReference type="Proteomes" id="UP000006683">
    <property type="component" value="Chromosome"/>
</dbReference>
<gene>
    <name evidence="6" type="ordered locus">Fbal_1134</name>
</gene>
<dbReference type="InterPro" id="IPR012349">
    <property type="entry name" value="Split_barrel_FMN-bd"/>
</dbReference>
<dbReference type="AlphaFoldDB" id="E1SVJ7"/>
<keyword evidence="7" id="KW-1185">Reference proteome</keyword>
<evidence type="ECO:0000256" key="2">
    <source>
        <dbReference type="ARBA" id="ARBA00022741"/>
    </source>
</evidence>
<dbReference type="Gene3D" id="2.30.110.10">
    <property type="entry name" value="Electron Transport, Fmn-binding Protein, Chain A"/>
    <property type="match status" value="1"/>
</dbReference>
<sequence>MVEQAYIKDGTDPVTEPFSTAALNPGLSVDVEIESQIKPQLRCRTTLVGWRKDKYLVLRPSDSQFHLFSAQSYVILRYLVEGQIYAFKTRILTTTGNPEKLIFCYYPEQVTNLRLRQHVRYATRLFAQLELANNSAEGLILDISASGCQFLPSQSDTLKQVSGSKVNVVFPFLRQGKDVLKIPAIIRNQRMLDSGMGLGIQFTGSVEAVMKLLMLDTSSTAEPID</sequence>
<protein>
    <submittedName>
        <fullName evidence="6">Type IV pilus assembly PilZ</fullName>
    </submittedName>
</protein>
<dbReference type="Gene3D" id="2.40.10.220">
    <property type="entry name" value="predicted glycosyltransferase like domains"/>
    <property type="match status" value="1"/>
</dbReference>
<keyword evidence="3" id="KW-0975">Bacterial flagellum</keyword>
<dbReference type="Pfam" id="PF07238">
    <property type="entry name" value="PilZ"/>
    <property type="match status" value="1"/>
</dbReference>
<evidence type="ECO:0000256" key="3">
    <source>
        <dbReference type="ARBA" id="ARBA00023143"/>
    </source>
</evidence>
<evidence type="ECO:0000256" key="1">
    <source>
        <dbReference type="ARBA" id="ARBA00022636"/>
    </source>
</evidence>
<reference evidence="6 7" key="1">
    <citation type="journal article" date="2010" name="Stand. Genomic Sci.">
        <title>Complete genome sequence of Ferrimonas balearica type strain (PAT).</title>
        <authorList>
            <person name="Nolan M."/>
            <person name="Sikorski J."/>
            <person name="Davenport K."/>
            <person name="Lucas S."/>
            <person name="Glavina Del Rio T."/>
            <person name="Tice H."/>
            <person name="Cheng J."/>
            <person name="Goodwin L."/>
            <person name="Pitluck S."/>
            <person name="Liolios K."/>
            <person name="Ivanova N."/>
            <person name="Mavromatis K."/>
            <person name="Ovchinnikova G."/>
            <person name="Pati A."/>
            <person name="Chen A."/>
            <person name="Palaniappan K."/>
            <person name="Land M."/>
            <person name="Hauser L."/>
            <person name="Chang Y."/>
            <person name="Jeffries C."/>
            <person name="Tapia R."/>
            <person name="Brettin T."/>
            <person name="Detter J."/>
            <person name="Han C."/>
            <person name="Yasawong M."/>
            <person name="Rohde M."/>
            <person name="Tindall B."/>
            <person name="Goker M."/>
            <person name="Woyke T."/>
            <person name="Bristow J."/>
            <person name="Eisen J."/>
            <person name="Markowitz V."/>
            <person name="Hugenholtz P."/>
            <person name="Kyrpides N."/>
            <person name="Klenk H."/>
            <person name="Lapidus A."/>
        </authorList>
    </citation>
    <scope>NUCLEOTIDE SEQUENCE [LARGE SCALE GENOMIC DNA]</scope>
    <source>
        <strain evidence="7">DSM 9799 / CCM 4581 / KCTC 23876 / PAT</strain>
    </source>
</reference>
<dbReference type="InterPro" id="IPR009926">
    <property type="entry name" value="T3SS_YcgR_PilZN"/>
</dbReference>
<keyword evidence="2" id="KW-0547">Nucleotide-binding</keyword>
<evidence type="ECO:0000259" key="4">
    <source>
        <dbReference type="Pfam" id="PF07238"/>
    </source>
</evidence>
<dbReference type="KEGG" id="fbl:Fbal_1134"/>
<dbReference type="SUPFAM" id="SSF141371">
    <property type="entry name" value="PilZ domain-like"/>
    <property type="match status" value="2"/>
</dbReference>
<dbReference type="EMBL" id="CP002209">
    <property type="protein sequence ID" value="ADN75343.1"/>
    <property type="molecule type" value="Genomic_DNA"/>
</dbReference>